<protein>
    <recommendedName>
        <fullName evidence="4">WD40-repeat-containing domain protein</fullName>
    </recommendedName>
</protein>
<dbReference type="EMBL" id="ML979134">
    <property type="protein sequence ID" value="KAF1918188.1"/>
    <property type="molecule type" value="Genomic_DNA"/>
</dbReference>
<evidence type="ECO:0008006" key="4">
    <source>
        <dbReference type="Google" id="ProtNLM"/>
    </source>
</evidence>
<feature type="region of interest" description="Disordered" evidence="1">
    <location>
        <begin position="838"/>
        <end position="862"/>
    </location>
</feature>
<feature type="region of interest" description="Disordered" evidence="1">
    <location>
        <begin position="491"/>
        <end position="514"/>
    </location>
</feature>
<evidence type="ECO:0000313" key="2">
    <source>
        <dbReference type="EMBL" id="KAF1918188.1"/>
    </source>
</evidence>
<gene>
    <name evidence="2" type="ORF">BDU57DRAFT_547277</name>
</gene>
<evidence type="ECO:0000256" key="1">
    <source>
        <dbReference type="SAM" id="MobiDB-lite"/>
    </source>
</evidence>
<feature type="region of interest" description="Disordered" evidence="1">
    <location>
        <begin position="674"/>
        <end position="693"/>
    </location>
</feature>
<feature type="compositionally biased region" description="Polar residues" evidence="1">
    <location>
        <begin position="657"/>
        <end position="666"/>
    </location>
</feature>
<proteinExistence type="predicted"/>
<reference evidence="2" key="1">
    <citation type="journal article" date="2020" name="Stud. Mycol.">
        <title>101 Dothideomycetes genomes: a test case for predicting lifestyles and emergence of pathogens.</title>
        <authorList>
            <person name="Haridas S."/>
            <person name="Albert R."/>
            <person name="Binder M."/>
            <person name="Bloem J."/>
            <person name="Labutti K."/>
            <person name="Salamov A."/>
            <person name="Andreopoulos B."/>
            <person name="Baker S."/>
            <person name="Barry K."/>
            <person name="Bills G."/>
            <person name="Bluhm B."/>
            <person name="Cannon C."/>
            <person name="Castanera R."/>
            <person name="Culley D."/>
            <person name="Daum C."/>
            <person name="Ezra D."/>
            <person name="Gonzalez J."/>
            <person name="Henrissat B."/>
            <person name="Kuo A."/>
            <person name="Liang C."/>
            <person name="Lipzen A."/>
            <person name="Lutzoni F."/>
            <person name="Magnuson J."/>
            <person name="Mondo S."/>
            <person name="Nolan M."/>
            <person name="Ohm R."/>
            <person name="Pangilinan J."/>
            <person name="Park H.-J."/>
            <person name="Ramirez L."/>
            <person name="Alfaro M."/>
            <person name="Sun H."/>
            <person name="Tritt A."/>
            <person name="Yoshinaga Y."/>
            <person name="Zwiers L.-H."/>
            <person name="Turgeon B."/>
            <person name="Goodwin S."/>
            <person name="Spatafora J."/>
            <person name="Crous P."/>
            <person name="Grigoriev I."/>
        </authorList>
    </citation>
    <scope>NUCLEOTIDE SEQUENCE</scope>
    <source>
        <strain evidence="2">HMLAC05119</strain>
    </source>
</reference>
<evidence type="ECO:0000313" key="3">
    <source>
        <dbReference type="Proteomes" id="UP000800096"/>
    </source>
</evidence>
<accession>A0A6A5QTK3</accession>
<dbReference type="AlphaFoldDB" id="A0A6A5QTK3"/>
<feature type="region of interest" description="Disordered" evidence="1">
    <location>
        <begin position="549"/>
        <end position="575"/>
    </location>
</feature>
<feature type="region of interest" description="Disordered" evidence="1">
    <location>
        <begin position="646"/>
        <end position="666"/>
    </location>
</feature>
<name>A0A6A5QTK3_AMPQU</name>
<sequence length="1086" mass="121336">MKKAAFMSLHNDLASVWGHLLLRNHVPVVLREIIGQHALQSASQENGTHTDKCFHEIVIWIRLIYDLQRCYLTGYTIGTSEIPPQIASCLLPVDLLFSSILYLIGIKTRTFPSQTTLMTKEFVRRRLILAQTVLSGLRLMLCHKSFLNGNEKRRLQSTIDGAWKDDNLGGAECCIVQLVFAAMIDILNEVDHLDAYHVERENARLPMILTGLYPLDVRPELCVTPLIHALAEAEDDWIHAYCLLYDTIWSAECALTQRYLDLRRHYGTNTLDPSLVENDEIIEQLYHQRSSLIISAFHFKGAVVPSNGIMESLVITLLDWDTSLDSFVSRQDSILQRRMSLPPSVSKVPNYGKHVAEIRPYLEVAMRSFTIWLTERKAITVSNSSITTQLSPTPSQIRDWVDKIASPDAALYSKPLEGPDLPVYIVDCPKLHAIPKKYIVYQLRWSDKWAFESMQEDAPLVNWKEGVQCPSCASSQKIKCARLIEPLRKPSREFQRTQEEQNPSPYLGQSTHSNTMASSSVASYSITDVNSTDHSSLEHDRGIGLATTISQTRSDPGTSQHTQAQLPNYTETPISPIEISSQPQFIRPYGSNIPDPPVSPLADSFNIQLPMSVSSRLSMNLPIPVHTPSSADFLQEDITTRSAQFEAGRARPDLPSGASTWAAESSTKLKLSSRSARIASSMRRRPSAKDKGTTTLPKDLAFVFSSSGNSLLLWDKAGSNVTRFDIPINPASNTRGCRYSIEGVEAVAAGEKKCAIITTTDTFRRRLVVFNGMETECESELEFEVSGRCHGVCIAVSKDDKNVAVSTCDKIELFSLDGSLQRMVFDQKTDVYELHGALSHPASSPTSATHPSSKGLTSRLSDDEHQPAIVSHRLNFSPDSHRLISATQFDNHEVSINVWDMSRRPVTSISERPRTFKLPPWVLNDGDLTSIFFDPLRRCALVTAFVGKEYPLLIPFPGYAALHNETYSTKIICAAQSPSGSTVVVANAMTEIILFEYSSRGTLNPRKLKKVSHKIPHGVFRPGAMEMCMPREDLLRMFWVRDGKFVVRSVWLGGREEVRDGDLRGEYERVAREVRVGIAELDGCGV</sequence>
<dbReference type="SUPFAM" id="SSF101898">
    <property type="entry name" value="NHL repeat"/>
    <property type="match status" value="1"/>
</dbReference>
<organism evidence="2 3">
    <name type="scientific">Ampelomyces quisqualis</name>
    <name type="common">Powdery mildew agent</name>
    <dbReference type="NCBI Taxonomy" id="50730"/>
    <lineage>
        <taxon>Eukaryota</taxon>
        <taxon>Fungi</taxon>
        <taxon>Dikarya</taxon>
        <taxon>Ascomycota</taxon>
        <taxon>Pezizomycotina</taxon>
        <taxon>Dothideomycetes</taxon>
        <taxon>Pleosporomycetidae</taxon>
        <taxon>Pleosporales</taxon>
        <taxon>Pleosporineae</taxon>
        <taxon>Phaeosphaeriaceae</taxon>
        <taxon>Ampelomyces</taxon>
    </lineage>
</organism>
<feature type="compositionally biased region" description="Low complexity" evidence="1">
    <location>
        <begin position="839"/>
        <end position="853"/>
    </location>
</feature>
<dbReference type="OrthoDB" id="5411560at2759"/>
<feature type="compositionally biased region" description="Polar residues" evidence="1">
    <location>
        <begin position="500"/>
        <end position="514"/>
    </location>
</feature>
<keyword evidence="3" id="KW-1185">Reference proteome</keyword>
<dbReference type="Proteomes" id="UP000800096">
    <property type="component" value="Unassembled WGS sequence"/>
</dbReference>